<protein>
    <recommendedName>
        <fullName evidence="2">Antitoxin</fullName>
    </recommendedName>
</protein>
<evidence type="ECO:0000313" key="3">
    <source>
        <dbReference type="EMBL" id="KJE19528.1"/>
    </source>
</evidence>
<dbReference type="GO" id="GO:0097351">
    <property type="term" value="F:toxin sequestering activity"/>
    <property type="evidence" value="ECO:0007669"/>
    <property type="project" value="TreeGrafter"/>
</dbReference>
<evidence type="ECO:0000256" key="1">
    <source>
        <dbReference type="ARBA" id="ARBA00009981"/>
    </source>
</evidence>
<dbReference type="Proteomes" id="UP000032545">
    <property type="component" value="Unassembled WGS sequence"/>
</dbReference>
<proteinExistence type="inferred from homology"/>
<dbReference type="EMBL" id="JYFN01000099">
    <property type="protein sequence ID" value="KJE19528.1"/>
    <property type="molecule type" value="Genomic_DNA"/>
</dbReference>
<organism evidence="3 4">
    <name type="scientific">Frankia torreyi</name>
    <dbReference type="NCBI Taxonomy" id="1856"/>
    <lineage>
        <taxon>Bacteria</taxon>
        <taxon>Bacillati</taxon>
        <taxon>Actinomycetota</taxon>
        <taxon>Actinomycetes</taxon>
        <taxon>Frankiales</taxon>
        <taxon>Frankiaceae</taxon>
        <taxon>Frankia</taxon>
    </lineage>
</organism>
<dbReference type="InterPro" id="IPR006442">
    <property type="entry name" value="Antitoxin_Phd/YefM"/>
</dbReference>
<gene>
    <name evidence="3" type="ORF">FF36_06185</name>
</gene>
<reference evidence="4" key="1">
    <citation type="submission" date="2015-02" db="EMBL/GenBank/DDBJ databases">
        <title>Draft Genome of Frankia sp. CpI1-S.</title>
        <authorList>
            <person name="Oshone R.T."/>
            <person name="Ngom M."/>
            <person name="Ghodhbane-Gtari F."/>
            <person name="Gtari M."/>
            <person name="Morris K."/>
            <person name="Thomas K."/>
            <person name="Sen A."/>
            <person name="Tisa L.S."/>
        </authorList>
    </citation>
    <scope>NUCLEOTIDE SEQUENCE [LARGE SCALE GENOMIC DNA]</scope>
    <source>
        <strain evidence="4">CpI1-S</strain>
    </source>
</reference>
<accession>A0A0D8B5F9</accession>
<comment type="function">
    <text evidence="2">Antitoxin component of a type II toxin-antitoxin (TA) system.</text>
</comment>
<evidence type="ECO:0000313" key="4">
    <source>
        <dbReference type="Proteomes" id="UP000032545"/>
    </source>
</evidence>
<dbReference type="AlphaFoldDB" id="A0A0D8B5F9"/>
<dbReference type="PANTHER" id="PTHR35377">
    <property type="entry name" value="ANTITOXIN VAPB49-RELATED-RELATED"/>
    <property type="match status" value="1"/>
</dbReference>
<dbReference type="NCBIfam" id="TIGR01552">
    <property type="entry name" value="phd_fam"/>
    <property type="match status" value="1"/>
</dbReference>
<dbReference type="Gene3D" id="3.40.1620.10">
    <property type="entry name" value="YefM-like domain"/>
    <property type="match status" value="1"/>
</dbReference>
<reference evidence="3 4" key="2">
    <citation type="journal article" date="2016" name="Genome Announc.">
        <title>Permanent Draft Genome Sequences for Two Variants of Frankia sp. Strain CpI1, the First Frankia Strain Isolated from Root Nodules of Comptonia peregrina.</title>
        <authorList>
            <person name="Oshone R."/>
            <person name="Hurst S.G.IV."/>
            <person name="Abebe-Akele F."/>
            <person name="Simpson S."/>
            <person name="Morris K."/>
            <person name="Thomas W.K."/>
            <person name="Tisa L.S."/>
        </authorList>
    </citation>
    <scope>NUCLEOTIDE SEQUENCE [LARGE SCALE GENOMIC DNA]</scope>
    <source>
        <strain evidence="4">CpI1-S</strain>
    </source>
</reference>
<dbReference type="PATRIC" id="fig|1502723.3.peg.7155"/>
<name>A0A0D8B5F9_9ACTN</name>
<comment type="caution">
    <text evidence="3">The sequence shown here is derived from an EMBL/GenBank/DDBJ whole genome shotgun (WGS) entry which is preliminary data.</text>
</comment>
<dbReference type="SUPFAM" id="SSF143120">
    <property type="entry name" value="YefM-like"/>
    <property type="match status" value="1"/>
</dbReference>
<comment type="similarity">
    <text evidence="1 2">Belongs to the phD/YefM antitoxin family.</text>
</comment>
<evidence type="ECO:0000256" key="2">
    <source>
        <dbReference type="RuleBase" id="RU362080"/>
    </source>
</evidence>
<dbReference type="InterPro" id="IPR036165">
    <property type="entry name" value="YefM-like_sf"/>
</dbReference>
<dbReference type="PANTHER" id="PTHR35377:SF5">
    <property type="entry name" value="ANTITOXIN VAPB46"/>
    <property type="match status" value="1"/>
</dbReference>
<keyword evidence="4" id="KW-1185">Reference proteome</keyword>
<sequence length="98" mass="10763">MFYTGRVDRVGVRELNQSTSQVIDRVRRGETIEVTDRGRPVARLVPIGRGTAALDRLVTEGRAIPPATEGPVPMPPLLGDPAVSATNDLIAMRDEERW</sequence>
<dbReference type="Pfam" id="PF02604">
    <property type="entry name" value="PhdYeFM_antitox"/>
    <property type="match status" value="1"/>
</dbReference>
<dbReference type="InterPro" id="IPR051416">
    <property type="entry name" value="phD-YefM_TA_antitoxins"/>
</dbReference>